<gene>
    <name evidence="1" type="ORF">METZ01_LOCUS262160</name>
</gene>
<feature type="non-terminal residue" evidence="1">
    <location>
        <position position="1"/>
    </location>
</feature>
<sequence length="46" mass="5318">GRSVCRALINRSGRFRVHDRTVHTEPERVDSGWDCDCGIYRSLLDL</sequence>
<name>A0A382JBR4_9ZZZZ</name>
<dbReference type="EMBL" id="UINC01073147">
    <property type="protein sequence ID" value="SVC09306.1"/>
    <property type="molecule type" value="Genomic_DNA"/>
</dbReference>
<dbReference type="AlphaFoldDB" id="A0A382JBR4"/>
<accession>A0A382JBR4</accession>
<feature type="non-terminal residue" evidence="1">
    <location>
        <position position="46"/>
    </location>
</feature>
<reference evidence="1" key="1">
    <citation type="submission" date="2018-05" db="EMBL/GenBank/DDBJ databases">
        <authorList>
            <person name="Lanie J.A."/>
            <person name="Ng W.-L."/>
            <person name="Kazmierczak K.M."/>
            <person name="Andrzejewski T.M."/>
            <person name="Davidsen T.M."/>
            <person name="Wayne K.J."/>
            <person name="Tettelin H."/>
            <person name="Glass J.I."/>
            <person name="Rusch D."/>
            <person name="Podicherti R."/>
            <person name="Tsui H.-C.T."/>
            <person name="Winkler M.E."/>
        </authorList>
    </citation>
    <scope>NUCLEOTIDE SEQUENCE</scope>
</reference>
<organism evidence="1">
    <name type="scientific">marine metagenome</name>
    <dbReference type="NCBI Taxonomy" id="408172"/>
    <lineage>
        <taxon>unclassified sequences</taxon>
        <taxon>metagenomes</taxon>
        <taxon>ecological metagenomes</taxon>
    </lineage>
</organism>
<protein>
    <submittedName>
        <fullName evidence="1">Uncharacterized protein</fullName>
    </submittedName>
</protein>
<proteinExistence type="predicted"/>
<evidence type="ECO:0000313" key="1">
    <source>
        <dbReference type="EMBL" id="SVC09306.1"/>
    </source>
</evidence>